<comment type="catalytic activity">
    <reaction evidence="6">
        <text>L-threonylcarbamoyladenylate + adenosine(37) in tRNA = N(6)-L-threonylcarbamoyladenosine(37) in tRNA + AMP + H(+)</text>
        <dbReference type="Rhea" id="RHEA:37059"/>
        <dbReference type="Rhea" id="RHEA-COMP:10162"/>
        <dbReference type="Rhea" id="RHEA-COMP:10163"/>
        <dbReference type="ChEBI" id="CHEBI:15378"/>
        <dbReference type="ChEBI" id="CHEBI:73682"/>
        <dbReference type="ChEBI" id="CHEBI:74411"/>
        <dbReference type="ChEBI" id="CHEBI:74418"/>
        <dbReference type="ChEBI" id="CHEBI:456215"/>
        <dbReference type="EC" id="2.3.1.234"/>
    </reaction>
</comment>
<dbReference type="InterPro" id="IPR000905">
    <property type="entry name" value="Gcp-like_dom"/>
</dbReference>
<evidence type="ECO:0000256" key="6">
    <source>
        <dbReference type="ARBA" id="ARBA00048117"/>
    </source>
</evidence>
<dbReference type="NCBIfam" id="TIGR03725">
    <property type="entry name" value="T6A_YeaZ"/>
    <property type="match status" value="1"/>
</dbReference>
<evidence type="ECO:0000256" key="3">
    <source>
        <dbReference type="ARBA" id="ARBA00022694"/>
    </source>
</evidence>
<dbReference type="GO" id="GO:0061711">
    <property type="term" value="F:tRNA N(6)-L-threonylcarbamoyladenine synthase activity"/>
    <property type="evidence" value="ECO:0007669"/>
    <property type="project" value="UniProtKB-EC"/>
</dbReference>
<keyword evidence="2" id="KW-0808">Transferase</keyword>
<dbReference type="EMBL" id="CP114014">
    <property type="protein sequence ID" value="XAY06293.1"/>
    <property type="molecule type" value="Genomic_DNA"/>
</dbReference>
<dbReference type="GO" id="GO:0002949">
    <property type="term" value="P:tRNA threonylcarbamoyladenosine modification"/>
    <property type="evidence" value="ECO:0007669"/>
    <property type="project" value="InterPro"/>
</dbReference>
<feature type="domain" description="Gcp-like" evidence="7">
    <location>
        <begin position="41"/>
        <end position="138"/>
    </location>
</feature>
<dbReference type="GO" id="GO:0005829">
    <property type="term" value="C:cytosol"/>
    <property type="evidence" value="ECO:0007669"/>
    <property type="project" value="TreeGrafter"/>
</dbReference>
<evidence type="ECO:0000256" key="5">
    <source>
        <dbReference type="ARBA" id="ARBA00023315"/>
    </source>
</evidence>
<dbReference type="RefSeq" id="WP_354697529.1">
    <property type="nucleotide sequence ID" value="NZ_CP114014.1"/>
</dbReference>
<reference evidence="8" key="1">
    <citation type="submission" date="2022-12" db="EMBL/GenBank/DDBJ databases">
        <title>Paraconexibacter alkalitolerans sp. nov. and Baekduia alba sp. nov., isolated from soil and emended description of the genera Paraconexibacter (Chun et al., 2020) and Baekduia (An et al., 2020).</title>
        <authorList>
            <person name="Vieira S."/>
            <person name="Huber K.J."/>
            <person name="Geppert A."/>
            <person name="Wolf J."/>
            <person name="Neumann-Schaal M."/>
            <person name="Muesken M."/>
            <person name="Overmann J."/>
        </authorList>
    </citation>
    <scope>NUCLEOTIDE SEQUENCE</scope>
    <source>
        <strain evidence="8">AEG42_29</strain>
    </source>
</reference>
<proteinExistence type="predicted"/>
<dbReference type="PANTHER" id="PTHR11735">
    <property type="entry name" value="TRNA N6-ADENOSINE THREONYLCARBAMOYLTRANSFERASE"/>
    <property type="match status" value="1"/>
</dbReference>
<dbReference type="InterPro" id="IPR043129">
    <property type="entry name" value="ATPase_NBD"/>
</dbReference>
<evidence type="ECO:0000313" key="8">
    <source>
        <dbReference type="EMBL" id="XAY06293.1"/>
    </source>
</evidence>
<protein>
    <recommendedName>
        <fullName evidence="1">N(6)-L-threonylcarbamoyladenine synthase</fullName>
        <ecNumber evidence="1">2.3.1.234</ecNumber>
    </recommendedName>
</protein>
<dbReference type="PRINTS" id="PR00789">
    <property type="entry name" value="OSIALOPTASE"/>
</dbReference>
<dbReference type="SUPFAM" id="SSF53067">
    <property type="entry name" value="Actin-like ATPase domain"/>
    <property type="match status" value="2"/>
</dbReference>
<name>A0AAU7AX40_9ACTN</name>
<dbReference type="Gene3D" id="3.30.420.40">
    <property type="match status" value="2"/>
</dbReference>
<evidence type="ECO:0000259" key="7">
    <source>
        <dbReference type="Pfam" id="PF00814"/>
    </source>
</evidence>
<dbReference type="EC" id="2.3.1.234" evidence="1"/>
<accession>A0AAU7AX40</accession>
<dbReference type="KEGG" id="parq:DSM112329_03162"/>
<evidence type="ECO:0000256" key="2">
    <source>
        <dbReference type="ARBA" id="ARBA00022679"/>
    </source>
</evidence>
<gene>
    <name evidence="8" type="ORF">DSM112329_03162</name>
</gene>
<dbReference type="InterPro" id="IPR022496">
    <property type="entry name" value="T6A_TsaB"/>
</dbReference>
<dbReference type="InterPro" id="IPR017861">
    <property type="entry name" value="KAE1/TsaD"/>
</dbReference>
<dbReference type="AlphaFoldDB" id="A0AAU7AX40"/>
<sequence>MIVLGLDTATADTCVGLLSDTDGLPLALTRRHEPATGERPGHAEQLLALAGDVLHEASLTWGAVDRIAVGVGPGTFTGLRIGVSTARALAQASGCQLAAVSTLAVLADGLHAAATDRQTAQRAAVACIDARRGEVFVGAWLAGEQVLETRAVPPTALADLLAPLAVDGRSPVAVGDGAIRYREHLTAVADVPADADTRHHVDGLALCRLARYAPAADRDALLPDYVRAPDAVTTADRAAAANAATAAAAAAAARI</sequence>
<dbReference type="Pfam" id="PF00814">
    <property type="entry name" value="TsaD"/>
    <property type="match status" value="1"/>
</dbReference>
<keyword evidence="4" id="KW-0479">Metal-binding</keyword>
<dbReference type="PANTHER" id="PTHR11735:SF11">
    <property type="entry name" value="TRNA THREONYLCARBAMOYLADENOSINE BIOSYNTHESIS PROTEIN TSAB"/>
    <property type="match status" value="1"/>
</dbReference>
<dbReference type="GO" id="GO:0046872">
    <property type="term" value="F:metal ion binding"/>
    <property type="evidence" value="ECO:0007669"/>
    <property type="project" value="UniProtKB-KW"/>
</dbReference>
<keyword evidence="3" id="KW-0819">tRNA processing</keyword>
<keyword evidence="5" id="KW-0012">Acyltransferase</keyword>
<evidence type="ECO:0000256" key="4">
    <source>
        <dbReference type="ARBA" id="ARBA00022723"/>
    </source>
</evidence>
<organism evidence="8">
    <name type="scientific">Paraconexibacter sp. AEG42_29</name>
    <dbReference type="NCBI Taxonomy" id="2997339"/>
    <lineage>
        <taxon>Bacteria</taxon>
        <taxon>Bacillati</taxon>
        <taxon>Actinomycetota</taxon>
        <taxon>Thermoleophilia</taxon>
        <taxon>Solirubrobacterales</taxon>
        <taxon>Paraconexibacteraceae</taxon>
        <taxon>Paraconexibacter</taxon>
    </lineage>
</organism>
<evidence type="ECO:0000256" key="1">
    <source>
        <dbReference type="ARBA" id="ARBA00012156"/>
    </source>
</evidence>